<feature type="transmembrane region" description="Helical" evidence="2">
    <location>
        <begin position="272"/>
        <end position="299"/>
    </location>
</feature>
<feature type="region of interest" description="Disordered" evidence="1">
    <location>
        <begin position="539"/>
        <end position="773"/>
    </location>
</feature>
<dbReference type="RefSeq" id="XP_500895.1">
    <property type="nucleotide sequence ID" value="XM_500895.3"/>
</dbReference>
<protein>
    <submittedName>
        <fullName evidence="3">Uncharacterized protein</fullName>
    </submittedName>
</protein>
<feature type="compositionally biased region" description="Polar residues" evidence="1">
    <location>
        <begin position="644"/>
        <end position="660"/>
    </location>
</feature>
<accession>A0A1D8N7W1</accession>
<feature type="compositionally biased region" description="Pro residues" evidence="1">
    <location>
        <begin position="573"/>
        <end position="584"/>
    </location>
</feature>
<dbReference type="VEuPathDB" id="FungiDB:YALI0_B14685g"/>
<feature type="compositionally biased region" description="Basic and acidic residues" evidence="1">
    <location>
        <begin position="755"/>
        <end position="773"/>
    </location>
</feature>
<gene>
    <name evidence="3" type="ORF">YALI1_B19323g</name>
</gene>
<dbReference type="PANTHER" id="PTHR35184">
    <property type="entry name" value="YALI0C10208P"/>
    <property type="match status" value="1"/>
</dbReference>
<dbReference type="Pfam" id="PF11309">
    <property type="entry name" value="DUF3112"/>
    <property type="match status" value="1"/>
</dbReference>
<feature type="compositionally biased region" description="Pro residues" evidence="1">
    <location>
        <begin position="542"/>
        <end position="553"/>
    </location>
</feature>
<dbReference type="KEGG" id="yli:2907227"/>
<feature type="transmembrane region" description="Helical" evidence="2">
    <location>
        <begin position="311"/>
        <end position="335"/>
    </location>
</feature>
<feature type="transmembrane region" description="Helical" evidence="2">
    <location>
        <begin position="226"/>
        <end position="251"/>
    </location>
</feature>
<feature type="compositionally biased region" description="Polar residues" evidence="1">
    <location>
        <begin position="560"/>
        <end position="571"/>
    </location>
</feature>
<name>A0A1D8N7W1_YARLL</name>
<keyword evidence="2" id="KW-0812">Transmembrane</keyword>
<feature type="transmembrane region" description="Helical" evidence="2">
    <location>
        <begin position="170"/>
        <end position="188"/>
    </location>
</feature>
<dbReference type="Proteomes" id="UP000182444">
    <property type="component" value="Chromosome 1B"/>
</dbReference>
<feature type="transmembrane region" description="Helical" evidence="2">
    <location>
        <begin position="439"/>
        <end position="458"/>
    </location>
</feature>
<dbReference type="eggNOG" id="ENOG502S0ZE">
    <property type="taxonomic scope" value="Eukaryota"/>
</dbReference>
<sequence length="773" mass="83921">MSLQNVVSQISALVPGLSPALSAPEVSQMTNVASGMLAELTANSNGLTPTEQLLSLLPKLVTGPGALSGIVSHLPNGLVETLLNSPYGPAVIDILTSQVGNRPLEYDDLLMSIFPIPVWAKTGTGVMKIVSMAHDIVGFNLPQSVINLVLTTQYNIYGGFPTPADVAPSAVFVAVNVILMAAHFYIFFRGFLRRHYFWPSFGLGWQCILNCLGFGMRIGWGKNLLSLRLGIASTVFIILSIILINLMNLLLAHRIMTFRHPETGDATWFGMLMILVYLAIGGVLLLAVVTEVTIFSYFLDYTHWRQATGGMQAASVLIAVISVGGVFIIAIAYALPRGSLALSNQDRSRLPASNIESYGIFYFPPKFSQVLQYKGDPTAKISSGKLAARVINGRDLNFSASLIVITSVILCATSGMRAATTFIGDRWSHHNKPIFSPTLFYVGFGVFECICNVLYLVARVDLRFYIPDMPRKGYGPILVDPETMQYTDPYTDGRGVVMDEKKGFTDHVEDVINVPAPTYNPAYALSPQVAMAARAMNASQMPPLPKSGPPPPVNKHTDFQEAQTLPPNSSFVEPPPIVPPPMPHPTLIGEPKMLYTPQMVPPPRMTPSNTSPRGSLKGSPKLISPEGSPKLPPQAPTLPKVSMGSPTLPNINMDSPNFGSRSAPKTEMVSPTIPNISHSPAAPLSMPRHSPLPSHAPQLPEILPTPFPQTPYQIRTATPPEFATPTNILPPVSPQHFPEPSFTPVEPGSSGHYARPYEEPEDEFRFSRDSENM</sequence>
<dbReference type="AlphaFoldDB" id="A0A1D8N7W1"/>
<evidence type="ECO:0000313" key="3">
    <source>
        <dbReference type="EMBL" id="AOW01705.1"/>
    </source>
</evidence>
<dbReference type="GeneID" id="2907227"/>
<proteinExistence type="predicted"/>
<evidence type="ECO:0000313" key="4">
    <source>
        <dbReference type="Proteomes" id="UP000182444"/>
    </source>
</evidence>
<keyword evidence="2" id="KW-0472">Membrane</keyword>
<dbReference type="VEuPathDB" id="FungiDB:YALI1_B19323g"/>
<keyword evidence="2" id="KW-1133">Transmembrane helix</keyword>
<dbReference type="EMBL" id="CP017554">
    <property type="protein sequence ID" value="AOW01705.1"/>
    <property type="molecule type" value="Genomic_DNA"/>
</dbReference>
<dbReference type="PANTHER" id="PTHR35184:SF1">
    <property type="entry name" value="INTEGRAL MEMBRANE PROTEIN"/>
    <property type="match status" value="1"/>
</dbReference>
<evidence type="ECO:0000256" key="2">
    <source>
        <dbReference type="SAM" id="Phobius"/>
    </source>
</evidence>
<feature type="transmembrane region" description="Helical" evidence="2">
    <location>
        <begin position="200"/>
        <end position="220"/>
    </location>
</feature>
<reference evidence="3 4" key="1">
    <citation type="journal article" date="2016" name="PLoS ONE">
        <title>Sequence Assembly of Yarrowia lipolytica Strain W29/CLIB89 Shows Transposable Element Diversity.</title>
        <authorList>
            <person name="Magnan C."/>
            <person name="Yu J."/>
            <person name="Chang I."/>
            <person name="Jahn E."/>
            <person name="Kanomata Y."/>
            <person name="Wu J."/>
            <person name="Zeller M."/>
            <person name="Oakes M."/>
            <person name="Baldi P."/>
            <person name="Sandmeyer S."/>
        </authorList>
    </citation>
    <scope>NUCLEOTIDE SEQUENCE [LARGE SCALE GENOMIC DNA]</scope>
    <source>
        <strain evidence="4">CLIB89(W29)</strain>
    </source>
</reference>
<dbReference type="OrthoDB" id="3357002at2759"/>
<evidence type="ECO:0000256" key="1">
    <source>
        <dbReference type="SAM" id="MobiDB-lite"/>
    </source>
</evidence>
<dbReference type="InterPro" id="IPR021460">
    <property type="entry name" value="DUF3112"/>
</dbReference>
<feature type="transmembrane region" description="Helical" evidence="2">
    <location>
        <begin position="398"/>
        <end position="419"/>
    </location>
</feature>
<organism evidence="3 4">
    <name type="scientific">Yarrowia lipolytica</name>
    <name type="common">Candida lipolytica</name>
    <dbReference type="NCBI Taxonomy" id="4952"/>
    <lineage>
        <taxon>Eukaryota</taxon>
        <taxon>Fungi</taxon>
        <taxon>Dikarya</taxon>
        <taxon>Ascomycota</taxon>
        <taxon>Saccharomycotina</taxon>
        <taxon>Dipodascomycetes</taxon>
        <taxon>Dipodascales</taxon>
        <taxon>Dipodascales incertae sedis</taxon>
        <taxon>Yarrowia</taxon>
    </lineage>
</organism>